<dbReference type="PATRIC" id="fig|937777.3.peg.2362"/>
<dbReference type="KEGG" id="dpd:Deipe_2361"/>
<evidence type="ECO:0000256" key="2">
    <source>
        <dbReference type="ARBA" id="ARBA00009121"/>
    </source>
</evidence>
<evidence type="ECO:0000256" key="6">
    <source>
        <dbReference type="ARBA" id="ARBA00023277"/>
    </source>
</evidence>
<dbReference type="SMART" id="SM00636">
    <property type="entry name" value="Glyco_18"/>
    <property type="match status" value="1"/>
</dbReference>
<dbReference type="STRING" id="937777.Deipe_2361"/>
<dbReference type="SUPFAM" id="SSF54556">
    <property type="entry name" value="Chitinase insertion domain"/>
    <property type="match status" value="1"/>
</dbReference>
<dbReference type="InterPro" id="IPR050314">
    <property type="entry name" value="Glycosyl_Hydrlase_18"/>
</dbReference>
<dbReference type="SUPFAM" id="SSF51055">
    <property type="entry name" value="Carbohydrate binding domain"/>
    <property type="match status" value="1"/>
</dbReference>
<dbReference type="EC" id="3.2.1.14" evidence="3"/>
<keyword evidence="7 8" id="KW-0326">Glycosidase</keyword>
<keyword evidence="6" id="KW-0119">Carbohydrate metabolism</keyword>
<dbReference type="Gene3D" id="2.10.10.20">
    <property type="entry name" value="Carbohydrate-binding module superfamily 5/12"/>
    <property type="match status" value="1"/>
</dbReference>
<proteinExistence type="inferred from homology"/>
<dbReference type="GO" id="GO:0006032">
    <property type="term" value="P:chitin catabolic process"/>
    <property type="evidence" value="ECO:0007669"/>
    <property type="project" value="UniProtKB-KW"/>
</dbReference>
<feature type="domain" description="GH18" evidence="11">
    <location>
        <begin position="208"/>
        <end position="612"/>
    </location>
</feature>
<evidence type="ECO:0000259" key="11">
    <source>
        <dbReference type="PROSITE" id="PS51910"/>
    </source>
</evidence>
<dbReference type="Pfam" id="PF02839">
    <property type="entry name" value="CBM_5_12"/>
    <property type="match status" value="1"/>
</dbReference>
<dbReference type="EMBL" id="CP003382">
    <property type="protein sequence ID" value="AFZ67839.1"/>
    <property type="molecule type" value="Genomic_DNA"/>
</dbReference>
<feature type="signal peptide" evidence="10">
    <location>
        <begin position="1"/>
        <end position="27"/>
    </location>
</feature>
<keyword evidence="4 8" id="KW-0378">Hydrolase</keyword>
<name>L0A318_DEIPD</name>
<dbReference type="Pfam" id="PF17957">
    <property type="entry name" value="Big_7"/>
    <property type="match status" value="1"/>
</dbReference>
<feature type="chain" id="PRO_5003939555" description="chitinase" evidence="10">
    <location>
        <begin position="28"/>
        <end position="612"/>
    </location>
</feature>
<keyword evidence="10" id="KW-0732">Signal</keyword>
<dbReference type="Gene3D" id="3.20.20.80">
    <property type="entry name" value="Glycosidases"/>
    <property type="match status" value="1"/>
</dbReference>
<dbReference type="InterPro" id="IPR011583">
    <property type="entry name" value="Chitinase_II/V-like_cat"/>
</dbReference>
<evidence type="ECO:0000256" key="10">
    <source>
        <dbReference type="SAM" id="SignalP"/>
    </source>
</evidence>
<dbReference type="AlphaFoldDB" id="L0A318"/>
<comment type="similarity">
    <text evidence="2">Belongs to the glycosyl hydrolase 18 family. Chitinase class II subfamily.</text>
</comment>
<dbReference type="Gene3D" id="2.60.40.10">
    <property type="entry name" value="Immunoglobulins"/>
    <property type="match status" value="1"/>
</dbReference>
<dbReference type="Proteomes" id="UP000010467">
    <property type="component" value="Chromosome"/>
</dbReference>
<evidence type="ECO:0000256" key="7">
    <source>
        <dbReference type="ARBA" id="ARBA00023295"/>
    </source>
</evidence>
<dbReference type="eggNOG" id="COG3325">
    <property type="taxonomic scope" value="Bacteria"/>
</dbReference>
<dbReference type="PROSITE" id="PS51910">
    <property type="entry name" value="GH18_2"/>
    <property type="match status" value="1"/>
</dbReference>
<evidence type="ECO:0000313" key="13">
    <source>
        <dbReference type="Proteomes" id="UP000010467"/>
    </source>
</evidence>
<dbReference type="InterPro" id="IPR001579">
    <property type="entry name" value="Glyco_hydro_18_chit_AS"/>
</dbReference>
<dbReference type="CDD" id="cd12214">
    <property type="entry name" value="ChiA1_BD"/>
    <property type="match status" value="1"/>
</dbReference>
<evidence type="ECO:0000256" key="8">
    <source>
        <dbReference type="RuleBase" id="RU000489"/>
    </source>
</evidence>
<gene>
    <name evidence="12" type="ordered locus">Deipe_2361</name>
</gene>
<dbReference type="GO" id="GO:0008061">
    <property type="term" value="F:chitin binding"/>
    <property type="evidence" value="ECO:0007669"/>
    <property type="project" value="InterPro"/>
</dbReference>
<evidence type="ECO:0000256" key="1">
    <source>
        <dbReference type="ARBA" id="ARBA00000822"/>
    </source>
</evidence>
<dbReference type="GO" id="GO:0005576">
    <property type="term" value="C:extracellular region"/>
    <property type="evidence" value="ECO:0007669"/>
    <property type="project" value="InterPro"/>
</dbReference>
<keyword evidence="5" id="KW-0146">Chitin degradation</keyword>
<feature type="region of interest" description="Disordered" evidence="9">
    <location>
        <begin position="90"/>
        <end position="112"/>
    </location>
</feature>
<dbReference type="PROSITE" id="PS01095">
    <property type="entry name" value="GH18_1"/>
    <property type="match status" value="1"/>
</dbReference>
<dbReference type="RefSeq" id="WP_015236141.1">
    <property type="nucleotide sequence ID" value="NC_019793.1"/>
</dbReference>
<evidence type="ECO:0000313" key="12">
    <source>
        <dbReference type="EMBL" id="AFZ67839.1"/>
    </source>
</evidence>
<keyword evidence="13" id="KW-1185">Reference proteome</keyword>
<dbReference type="PANTHER" id="PTHR11177">
    <property type="entry name" value="CHITINASE"/>
    <property type="match status" value="1"/>
</dbReference>
<dbReference type="InterPro" id="IPR029070">
    <property type="entry name" value="Chitinase_insertion_sf"/>
</dbReference>
<dbReference type="Pfam" id="PF00704">
    <property type="entry name" value="Glyco_hydro_18"/>
    <property type="match status" value="1"/>
</dbReference>
<dbReference type="PANTHER" id="PTHR11177:SF317">
    <property type="entry name" value="CHITINASE 12-RELATED"/>
    <property type="match status" value="1"/>
</dbReference>
<dbReference type="SUPFAM" id="SSF51445">
    <property type="entry name" value="(Trans)glycosidases"/>
    <property type="match status" value="1"/>
</dbReference>
<evidence type="ECO:0000256" key="9">
    <source>
        <dbReference type="SAM" id="MobiDB-lite"/>
    </source>
</evidence>
<dbReference type="Gene3D" id="3.10.50.10">
    <property type="match status" value="1"/>
</dbReference>
<dbReference type="PROSITE" id="PS51257">
    <property type="entry name" value="PROKAR_LIPOPROTEIN"/>
    <property type="match status" value="1"/>
</dbReference>
<organism evidence="12 13">
    <name type="scientific">Deinococcus peraridilitoris (strain DSM 19664 / LMG 22246 / CIP 109416 / KR-200)</name>
    <dbReference type="NCBI Taxonomy" id="937777"/>
    <lineage>
        <taxon>Bacteria</taxon>
        <taxon>Thermotogati</taxon>
        <taxon>Deinococcota</taxon>
        <taxon>Deinococci</taxon>
        <taxon>Deinococcales</taxon>
        <taxon>Deinococcaceae</taxon>
        <taxon>Deinococcus</taxon>
    </lineage>
</organism>
<evidence type="ECO:0000256" key="5">
    <source>
        <dbReference type="ARBA" id="ARBA00023024"/>
    </source>
</evidence>
<dbReference type="HOGENOM" id="CLU_002833_14_4_0"/>
<keyword evidence="5" id="KW-0624">Polysaccharide degradation</keyword>
<dbReference type="InterPro" id="IPR001223">
    <property type="entry name" value="Glyco_hydro18_cat"/>
</dbReference>
<dbReference type="CDD" id="cd06548">
    <property type="entry name" value="GH18_chitinase"/>
    <property type="match status" value="1"/>
</dbReference>
<evidence type="ECO:0000256" key="3">
    <source>
        <dbReference type="ARBA" id="ARBA00012729"/>
    </source>
</evidence>
<accession>L0A318</accession>
<dbReference type="InterPro" id="IPR036573">
    <property type="entry name" value="CBM_sf_5/12"/>
</dbReference>
<dbReference type="InterPro" id="IPR017853">
    <property type="entry name" value="GH"/>
</dbReference>
<dbReference type="GO" id="GO:0030246">
    <property type="term" value="F:carbohydrate binding"/>
    <property type="evidence" value="ECO:0007669"/>
    <property type="project" value="InterPro"/>
</dbReference>
<protein>
    <recommendedName>
        <fullName evidence="3">chitinase</fullName>
        <ecNumber evidence="3">3.2.1.14</ecNumber>
    </recommendedName>
</protein>
<sequence length="612" mass="64387">MFYGSRHAYALGLVMLTLGLSACGQEAASTSGARLQVAAVCTSWTEGPTYTVGQVVTYQGLTYTALQTHTAHPGTNWNPKDTPSLWKQGGTCDGAPPPSGDTTAPSVSLSASPSSLSAAGTVTLSASASDNVGVSKVEFYKNGALLSTDTSAPYNASDTFSSGAQNGTYSYTAKAFDAAGNTKTSAAASVTVNISGGTTPPPPSTNGLKHVAYFVQWGIYGRGYNVKNIDTSGSAAGLTHINYAFGTVTPGGECSVTYGGQSDSFADYTKAFDAATSVDGVADTWSQTLRGNFNQLKKLKARHPNLKVMISLGGWTWSKYFSDAALTSASRQKLVSSCIDLYIKGNLPSTDGAGGPGSGLGVFDGIDIDWEYPASEGNPGNIVRPEDTQNFTLLLQEFRRQLDALGSQTGKRYWLSAALPAAPSKIAKLEVSKISGVLDMLNLMTYDFRGAWNATGPTNFQSNLFPHPNDPGTGEEKNFSVDNAVSTYLQRGASASKLVVGIPFYGRGWTGVRNANNGLYQSATGPARGTYEAGIEDYKVLKNAPGSVFRDATTKQIWKFDGSTFWSYDDPQVIADKTAYIKQKGLGGAMVWSLDGDDASGTLSKAIGNGLR</sequence>
<dbReference type="GO" id="GO:0008843">
    <property type="term" value="F:endochitinase activity"/>
    <property type="evidence" value="ECO:0007669"/>
    <property type="project" value="UniProtKB-EC"/>
</dbReference>
<dbReference type="InterPro" id="IPR013783">
    <property type="entry name" value="Ig-like_fold"/>
</dbReference>
<reference evidence="13" key="1">
    <citation type="submission" date="2012-03" db="EMBL/GenBank/DDBJ databases">
        <title>Complete sequence of chromosome of Deinococcus peraridilitoris DSM 19664.</title>
        <authorList>
            <person name="Lucas S."/>
            <person name="Copeland A."/>
            <person name="Lapidus A."/>
            <person name="Glavina del Rio T."/>
            <person name="Dalin E."/>
            <person name="Tice H."/>
            <person name="Bruce D."/>
            <person name="Goodwin L."/>
            <person name="Pitluck S."/>
            <person name="Peters L."/>
            <person name="Mikhailova N."/>
            <person name="Lu M."/>
            <person name="Kyrpides N."/>
            <person name="Mavromatis K."/>
            <person name="Ivanova N."/>
            <person name="Brettin T."/>
            <person name="Detter J.C."/>
            <person name="Han C."/>
            <person name="Larimer F."/>
            <person name="Land M."/>
            <person name="Hauser L."/>
            <person name="Markowitz V."/>
            <person name="Cheng J.-F."/>
            <person name="Hugenholtz P."/>
            <person name="Woyke T."/>
            <person name="Wu D."/>
            <person name="Pukall R."/>
            <person name="Steenblock K."/>
            <person name="Brambilla E."/>
            <person name="Klenk H.-P."/>
            <person name="Eisen J.A."/>
        </authorList>
    </citation>
    <scope>NUCLEOTIDE SEQUENCE [LARGE SCALE GENOMIC DNA]</scope>
    <source>
        <strain evidence="13">DSM 19664 / LMG 22246 / CIP 109416 / KR-200</strain>
    </source>
</reference>
<dbReference type="GO" id="GO:0005975">
    <property type="term" value="P:carbohydrate metabolic process"/>
    <property type="evidence" value="ECO:0007669"/>
    <property type="project" value="InterPro"/>
</dbReference>
<dbReference type="eggNOG" id="COG3979">
    <property type="taxonomic scope" value="Bacteria"/>
</dbReference>
<dbReference type="InterPro" id="IPR003610">
    <property type="entry name" value="CBM5/12"/>
</dbReference>
<evidence type="ECO:0000256" key="4">
    <source>
        <dbReference type="ARBA" id="ARBA00022801"/>
    </source>
</evidence>
<dbReference type="SMART" id="SM00495">
    <property type="entry name" value="ChtBD3"/>
    <property type="match status" value="1"/>
</dbReference>
<comment type="catalytic activity">
    <reaction evidence="1">
        <text>Random endo-hydrolysis of N-acetyl-beta-D-glucosaminide (1-&gt;4)-beta-linkages in chitin and chitodextrins.</text>
        <dbReference type="EC" id="3.2.1.14"/>
    </reaction>
</comment>